<sequence length="76" mass="8464">MHITFVKELYYIVRTASSRKSHKSVSAVLSGGGCHGHMARATHVDNPIHPIQSNLTTKLFPPSQEQHAIFQRILSV</sequence>
<organism evidence="1 2">
    <name type="scientific">Trifolium pratense</name>
    <name type="common">Red clover</name>
    <dbReference type="NCBI Taxonomy" id="57577"/>
    <lineage>
        <taxon>Eukaryota</taxon>
        <taxon>Viridiplantae</taxon>
        <taxon>Streptophyta</taxon>
        <taxon>Embryophyta</taxon>
        <taxon>Tracheophyta</taxon>
        <taxon>Spermatophyta</taxon>
        <taxon>Magnoliopsida</taxon>
        <taxon>eudicotyledons</taxon>
        <taxon>Gunneridae</taxon>
        <taxon>Pentapetalae</taxon>
        <taxon>rosids</taxon>
        <taxon>fabids</taxon>
        <taxon>Fabales</taxon>
        <taxon>Fabaceae</taxon>
        <taxon>Papilionoideae</taxon>
        <taxon>50 kb inversion clade</taxon>
        <taxon>NPAAA clade</taxon>
        <taxon>Hologalegina</taxon>
        <taxon>IRL clade</taxon>
        <taxon>Trifolieae</taxon>
        <taxon>Trifolium</taxon>
    </lineage>
</organism>
<dbReference type="Proteomes" id="UP001177021">
    <property type="component" value="Unassembled WGS sequence"/>
</dbReference>
<keyword evidence="2" id="KW-1185">Reference proteome</keyword>
<protein>
    <submittedName>
        <fullName evidence="1">Uncharacterized protein</fullName>
    </submittedName>
</protein>
<dbReference type="EMBL" id="CASHSV030000823">
    <property type="protein sequence ID" value="CAJ2677522.1"/>
    <property type="molecule type" value="Genomic_DNA"/>
</dbReference>
<accession>A0ACB0MDI1</accession>
<gene>
    <name evidence="1" type="ORF">MILVUS5_LOCUS40005</name>
</gene>
<reference evidence="1" key="1">
    <citation type="submission" date="2023-10" db="EMBL/GenBank/DDBJ databases">
        <authorList>
            <person name="Rodriguez Cubillos JULIANA M."/>
            <person name="De Vega J."/>
        </authorList>
    </citation>
    <scope>NUCLEOTIDE SEQUENCE</scope>
</reference>
<name>A0ACB0MDI1_TRIPR</name>
<evidence type="ECO:0000313" key="2">
    <source>
        <dbReference type="Proteomes" id="UP001177021"/>
    </source>
</evidence>
<evidence type="ECO:0000313" key="1">
    <source>
        <dbReference type="EMBL" id="CAJ2677522.1"/>
    </source>
</evidence>
<comment type="caution">
    <text evidence="1">The sequence shown here is derived from an EMBL/GenBank/DDBJ whole genome shotgun (WGS) entry which is preliminary data.</text>
</comment>
<proteinExistence type="predicted"/>